<keyword evidence="2" id="KW-0963">Cytoplasm</keyword>
<dbReference type="PANTHER" id="PTHR21064:SF1">
    <property type="entry name" value="HYDROXYLYSINE KINASE"/>
    <property type="match status" value="1"/>
</dbReference>
<proteinExistence type="predicted"/>
<dbReference type="EC" id="2.7.1.81" evidence="7"/>
<dbReference type="Proteomes" id="UP000537260">
    <property type="component" value="Unassembled WGS sequence"/>
</dbReference>
<evidence type="ECO:0000256" key="6">
    <source>
        <dbReference type="ARBA" id="ARBA00037368"/>
    </source>
</evidence>
<protein>
    <recommendedName>
        <fullName evidence="8">Hydroxylysine kinase</fullName>
        <ecNumber evidence="7">2.7.1.81</ecNumber>
    </recommendedName>
</protein>
<evidence type="ECO:0000256" key="7">
    <source>
        <dbReference type="ARBA" id="ARBA00038873"/>
    </source>
</evidence>
<comment type="catalytic activity">
    <reaction evidence="5">
        <text>(5R)-5-hydroxy-L-lysine + GTP = (5R)-5-phosphooxy-L-lysine + GDP + H(+)</text>
        <dbReference type="Rhea" id="RHEA:19049"/>
        <dbReference type="ChEBI" id="CHEBI:15378"/>
        <dbReference type="ChEBI" id="CHEBI:37565"/>
        <dbReference type="ChEBI" id="CHEBI:57882"/>
        <dbReference type="ChEBI" id="CHEBI:58189"/>
        <dbReference type="ChEBI" id="CHEBI:58357"/>
        <dbReference type="EC" id="2.7.1.81"/>
    </reaction>
</comment>
<dbReference type="GO" id="GO:0047992">
    <property type="term" value="F:hydroxylysine kinase activity"/>
    <property type="evidence" value="ECO:0007669"/>
    <property type="project" value="UniProtKB-EC"/>
</dbReference>
<dbReference type="InterPro" id="IPR011009">
    <property type="entry name" value="Kinase-like_dom_sf"/>
</dbReference>
<dbReference type="InterPro" id="IPR002575">
    <property type="entry name" value="Aminoglycoside_PTrfase"/>
</dbReference>
<dbReference type="EMBL" id="JACCFM010000001">
    <property type="protein sequence ID" value="NYJ19969.1"/>
    <property type="molecule type" value="Genomic_DNA"/>
</dbReference>
<organism evidence="10 11">
    <name type="scientific">Glaciibacter psychrotolerans</name>
    <dbReference type="NCBI Taxonomy" id="670054"/>
    <lineage>
        <taxon>Bacteria</taxon>
        <taxon>Bacillati</taxon>
        <taxon>Actinomycetota</taxon>
        <taxon>Actinomycetes</taxon>
        <taxon>Micrococcales</taxon>
        <taxon>Microbacteriaceae</taxon>
        <taxon>Glaciibacter</taxon>
    </lineage>
</organism>
<dbReference type="SUPFAM" id="SSF56112">
    <property type="entry name" value="Protein kinase-like (PK-like)"/>
    <property type="match status" value="1"/>
</dbReference>
<evidence type="ECO:0000256" key="8">
    <source>
        <dbReference type="ARBA" id="ARBA00040505"/>
    </source>
</evidence>
<dbReference type="PANTHER" id="PTHR21064">
    <property type="entry name" value="AMINOGLYCOSIDE PHOSPHOTRANSFERASE DOMAIN-CONTAINING PROTEIN-RELATED"/>
    <property type="match status" value="1"/>
</dbReference>
<keyword evidence="3" id="KW-0808">Transferase</keyword>
<evidence type="ECO:0000313" key="10">
    <source>
        <dbReference type="EMBL" id="NYJ19969.1"/>
    </source>
</evidence>
<comment type="subcellular location">
    <subcellularLocation>
        <location evidence="1">Cytoplasm</location>
    </subcellularLocation>
</comment>
<reference evidence="10 11" key="1">
    <citation type="submission" date="2020-07" db="EMBL/GenBank/DDBJ databases">
        <title>Sequencing the genomes of 1000 actinobacteria strains.</title>
        <authorList>
            <person name="Klenk H.-P."/>
        </authorList>
    </citation>
    <scope>NUCLEOTIDE SEQUENCE [LARGE SCALE GENOMIC DNA]</scope>
    <source>
        <strain evidence="10 11">LI1</strain>
    </source>
</reference>
<dbReference type="GO" id="GO:0005737">
    <property type="term" value="C:cytoplasm"/>
    <property type="evidence" value="ECO:0007669"/>
    <property type="project" value="UniProtKB-SubCell"/>
</dbReference>
<accession>A0A7Z0J6H9</accession>
<evidence type="ECO:0000256" key="5">
    <source>
        <dbReference type="ARBA" id="ARBA00036820"/>
    </source>
</evidence>
<sequence length="341" mass="37351">MISTLGSPFTRLTPDAAGQLLEAHWGIRATDLTRLDTENDDTYRVLTRDSDRFVLKIARPDDDAAQIELQCAALAHAGRRDPSLPLQRGIRSTSGELLPRLALPNGEVRIARVLSYLPGALLQSTPCTLEQLHAVGLSLARLARALEDFDHPAAHREFPWDLHRLAALVPKLDCVEDPGIRAELSIVLQQLLTLTLPLLKSLPRQVVHNDFHGGNVIVDRAAPAFVTGILDFGDTVSSSRAANLAVAMSYAAGYLSGEREADPWTAANALRDGYLEVDPLTELELELLHPLAVGRLLQRFVLGSWLAASDPTNAPYTARALDATLHQFRRVSHTIYPEGRL</sequence>
<comment type="function">
    <text evidence="6">Catalyzes the GTP-dependent phosphorylation of 5-hydroxy-L-lysine.</text>
</comment>
<name>A0A7Z0J6H9_9MICO</name>
<dbReference type="InterPro" id="IPR050249">
    <property type="entry name" value="Pseudomonas-type_ThrB"/>
</dbReference>
<keyword evidence="4 10" id="KW-0418">Kinase</keyword>
<evidence type="ECO:0000259" key="9">
    <source>
        <dbReference type="Pfam" id="PF01636"/>
    </source>
</evidence>
<evidence type="ECO:0000256" key="3">
    <source>
        <dbReference type="ARBA" id="ARBA00022679"/>
    </source>
</evidence>
<comment type="caution">
    <text evidence="10">The sequence shown here is derived from an EMBL/GenBank/DDBJ whole genome shotgun (WGS) entry which is preliminary data.</text>
</comment>
<keyword evidence="11" id="KW-1185">Reference proteome</keyword>
<evidence type="ECO:0000256" key="4">
    <source>
        <dbReference type="ARBA" id="ARBA00022777"/>
    </source>
</evidence>
<dbReference type="Pfam" id="PF01636">
    <property type="entry name" value="APH"/>
    <property type="match status" value="1"/>
</dbReference>
<evidence type="ECO:0000256" key="2">
    <source>
        <dbReference type="ARBA" id="ARBA00022490"/>
    </source>
</evidence>
<evidence type="ECO:0000313" key="11">
    <source>
        <dbReference type="Proteomes" id="UP000537260"/>
    </source>
</evidence>
<dbReference type="Gene3D" id="3.90.1200.10">
    <property type="match status" value="1"/>
</dbReference>
<dbReference type="RefSeq" id="WP_343062524.1">
    <property type="nucleotide sequence ID" value="NZ_JACCFM010000001.1"/>
</dbReference>
<gene>
    <name evidence="10" type="ORF">HNR05_001760</name>
</gene>
<dbReference type="AlphaFoldDB" id="A0A7Z0J6H9"/>
<evidence type="ECO:0000256" key="1">
    <source>
        <dbReference type="ARBA" id="ARBA00004496"/>
    </source>
</evidence>
<feature type="domain" description="Aminoglycoside phosphotransferase" evidence="9">
    <location>
        <begin position="38"/>
        <end position="278"/>
    </location>
</feature>